<evidence type="ECO:0000256" key="2">
    <source>
        <dbReference type="ARBA" id="ARBA00008929"/>
    </source>
</evidence>
<dbReference type="PANTHER" id="PTHR34856">
    <property type="entry name" value="PROTEIN NRFD"/>
    <property type="match status" value="1"/>
</dbReference>
<dbReference type="OrthoDB" id="9778963at2"/>
<evidence type="ECO:0000256" key="1">
    <source>
        <dbReference type="ARBA" id="ARBA00004651"/>
    </source>
</evidence>
<feature type="transmembrane region" description="Helical" evidence="7">
    <location>
        <begin position="183"/>
        <end position="205"/>
    </location>
</feature>
<evidence type="ECO:0000313" key="9">
    <source>
        <dbReference type="Proteomes" id="UP000243333"/>
    </source>
</evidence>
<dbReference type="GO" id="GO:0005886">
    <property type="term" value="C:plasma membrane"/>
    <property type="evidence" value="ECO:0007669"/>
    <property type="project" value="UniProtKB-SubCell"/>
</dbReference>
<keyword evidence="6 7" id="KW-0472">Membrane</keyword>
<feature type="transmembrane region" description="Helical" evidence="7">
    <location>
        <begin position="20"/>
        <end position="42"/>
    </location>
</feature>
<dbReference type="InterPro" id="IPR052049">
    <property type="entry name" value="Electron_transfer_protein"/>
</dbReference>
<feature type="transmembrane region" description="Helical" evidence="7">
    <location>
        <begin position="54"/>
        <end position="75"/>
    </location>
</feature>
<gene>
    <name evidence="8" type="ORF">SAMN05660235_02394</name>
</gene>
<feature type="transmembrane region" description="Helical" evidence="7">
    <location>
        <begin position="217"/>
        <end position="242"/>
    </location>
</feature>
<feature type="transmembrane region" description="Helical" evidence="7">
    <location>
        <begin position="95"/>
        <end position="118"/>
    </location>
</feature>
<dbReference type="AlphaFoldDB" id="A0A1G7N4G4"/>
<evidence type="ECO:0000256" key="4">
    <source>
        <dbReference type="ARBA" id="ARBA00022692"/>
    </source>
</evidence>
<keyword evidence="4 7" id="KW-0812">Transmembrane</keyword>
<proteinExistence type="inferred from homology"/>
<feature type="transmembrane region" description="Helical" evidence="7">
    <location>
        <begin position="293"/>
        <end position="313"/>
    </location>
</feature>
<comment type="subcellular location">
    <subcellularLocation>
        <location evidence="1">Cell membrane</location>
        <topology evidence="1">Multi-pass membrane protein</topology>
    </subcellularLocation>
</comment>
<sequence>MDIIWGDITQYIEITWGWPIAVYLFLAGLSGGALITALLVKWIEGNETPPWDGLIKAGALIAPPTIIIGLALLIVDLGRPLSFYLLLLHYQITSVMSIGVILLSIYTPLALLFSAIIFKKPLSEQGWSAPWFKPLLPLVEWLEQTRSIEGIMCVLAVAVATYTGFLLSALVAKPLFNTPILPLLFLVSGISAGIAANILVGLTCFRSTVDEQNLKYLLALDLRVIPFELFMLFLLFTGMYYQGGQYYLIAKEALTVGVWAKVFWIGVVGIGLILPVTIAITALHGHVYRLRTVLFNSSIALVGVVLLRFYFLYAGQIFTGS</sequence>
<feature type="transmembrane region" description="Helical" evidence="7">
    <location>
        <begin position="262"/>
        <end position="281"/>
    </location>
</feature>
<keyword evidence="9" id="KW-1185">Reference proteome</keyword>
<dbReference type="RefSeq" id="WP_093691178.1">
    <property type="nucleotide sequence ID" value="NZ_FNBU01000021.1"/>
</dbReference>
<organism evidence="8 9">
    <name type="scientific">Sporolituus thermophilus DSM 23256</name>
    <dbReference type="NCBI Taxonomy" id="1123285"/>
    <lineage>
        <taxon>Bacteria</taxon>
        <taxon>Bacillati</taxon>
        <taxon>Bacillota</taxon>
        <taxon>Negativicutes</taxon>
        <taxon>Selenomonadales</taxon>
        <taxon>Sporomusaceae</taxon>
        <taxon>Sporolituus</taxon>
    </lineage>
</organism>
<feature type="transmembrane region" description="Helical" evidence="7">
    <location>
        <begin position="151"/>
        <end position="171"/>
    </location>
</feature>
<name>A0A1G7N4G4_9FIRM</name>
<dbReference type="Pfam" id="PF03916">
    <property type="entry name" value="NrfD"/>
    <property type="match status" value="1"/>
</dbReference>
<dbReference type="InterPro" id="IPR005614">
    <property type="entry name" value="NrfD-like"/>
</dbReference>
<evidence type="ECO:0000256" key="5">
    <source>
        <dbReference type="ARBA" id="ARBA00022989"/>
    </source>
</evidence>
<evidence type="ECO:0000256" key="7">
    <source>
        <dbReference type="SAM" id="Phobius"/>
    </source>
</evidence>
<keyword evidence="3" id="KW-1003">Cell membrane</keyword>
<accession>A0A1G7N4G4</accession>
<evidence type="ECO:0000256" key="6">
    <source>
        <dbReference type="ARBA" id="ARBA00023136"/>
    </source>
</evidence>
<comment type="similarity">
    <text evidence="2">Belongs to the NrfD family.</text>
</comment>
<evidence type="ECO:0000256" key="3">
    <source>
        <dbReference type="ARBA" id="ARBA00022475"/>
    </source>
</evidence>
<dbReference type="STRING" id="1123285.SAMN05660235_02394"/>
<keyword evidence="5 7" id="KW-1133">Transmembrane helix</keyword>
<dbReference type="Gene3D" id="1.20.1630.10">
    <property type="entry name" value="Formate dehydrogenase/DMSO reductase domain"/>
    <property type="match status" value="1"/>
</dbReference>
<protein>
    <submittedName>
        <fullName evidence="8">Sulfur reductase gamma subunit</fullName>
    </submittedName>
</protein>
<dbReference type="Proteomes" id="UP000243333">
    <property type="component" value="Unassembled WGS sequence"/>
</dbReference>
<evidence type="ECO:0000313" key="8">
    <source>
        <dbReference type="EMBL" id="SDF68220.1"/>
    </source>
</evidence>
<dbReference type="PANTHER" id="PTHR34856:SF2">
    <property type="entry name" value="PROTEIN NRFD"/>
    <property type="match status" value="1"/>
</dbReference>
<dbReference type="EMBL" id="FNBU01000021">
    <property type="protein sequence ID" value="SDF68220.1"/>
    <property type="molecule type" value="Genomic_DNA"/>
</dbReference>
<reference evidence="9" key="1">
    <citation type="submission" date="2016-10" db="EMBL/GenBank/DDBJ databases">
        <authorList>
            <person name="Varghese N."/>
            <person name="Submissions S."/>
        </authorList>
    </citation>
    <scope>NUCLEOTIDE SEQUENCE [LARGE SCALE GENOMIC DNA]</scope>
    <source>
        <strain evidence="9">DSM 23256</strain>
    </source>
</reference>